<dbReference type="InterPro" id="IPR016848">
    <property type="entry name" value="RNase_P/MRP_Rpp29-subunit"/>
</dbReference>
<dbReference type="PIRSF" id="PIRSF027081">
    <property type="entry name" value="RNase_P/MRP_p29_subunit"/>
    <property type="match status" value="1"/>
</dbReference>
<gene>
    <name evidence="10" type="ORF">L228DRAFT_239120</name>
</gene>
<keyword evidence="11" id="KW-1185">Reference proteome</keyword>
<dbReference type="PANTHER" id="PTHR13348:SF0">
    <property type="entry name" value="RIBONUCLEASE P PROTEIN SUBUNIT P29"/>
    <property type="match status" value="1"/>
</dbReference>
<evidence type="ECO:0000256" key="9">
    <source>
        <dbReference type="SAM" id="MobiDB-lite"/>
    </source>
</evidence>
<protein>
    <recommendedName>
        <fullName evidence="8">Ribonuclease P protein subunit</fullName>
    </recommendedName>
</protein>
<evidence type="ECO:0000313" key="11">
    <source>
        <dbReference type="Proteomes" id="UP000076632"/>
    </source>
</evidence>
<dbReference type="InterPro" id="IPR036980">
    <property type="entry name" value="RNase_P/MRP_Rpp29_sf"/>
</dbReference>
<dbReference type="Gene3D" id="2.30.30.210">
    <property type="entry name" value="Ribonuclease P/MRP, subunit p29"/>
    <property type="match status" value="1"/>
</dbReference>
<dbReference type="InterPro" id="IPR023534">
    <property type="entry name" value="Rof/RNase_P-like"/>
</dbReference>
<feature type="compositionally biased region" description="Polar residues" evidence="9">
    <location>
        <begin position="203"/>
        <end position="224"/>
    </location>
</feature>
<dbReference type="OrthoDB" id="124041at2759"/>
<dbReference type="AlphaFoldDB" id="A0A165GEZ6"/>
<sequence>MDQPRPSADHDHIAHQLLSSVLPSAEDADRIFAEKVKQKPLFLRPAETELADARERRRRERLNRKHHFRMTRQKPKPLSAKEKRTLNVYALDAPLRKYSIYEPLHRMWLGYAQELLMLGEGPGKQTTVSAQAAAKLTSADFHGALIEVVRARSGTRVGLKGIVVQDTKFTFQIITPKDEVKVIPKEHAIFRFEIPIPIPPPSGNESGPTSSPASVPVQADQNQPRPLVFELHGNQFQNRAVDRANKKFKQHSLDDL</sequence>
<keyword evidence="8" id="KW-0539">Nucleus</keyword>
<dbReference type="STRING" id="1328760.A0A165GEZ6"/>
<evidence type="ECO:0000256" key="4">
    <source>
        <dbReference type="ARBA" id="ARBA00022694"/>
    </source>
</evidence>
<proteinExistence type="inferred from homology"/>
<evidence type="ECO:0000256" key="5">
    <source>
        <dbReference type="ARBA" id="ARBA00022722"/>
    </source>
</evidence>
<evidence type="ECO:0000256" key="7">
    <source>
        <dbReference type="ARBA" id="ARBA00022801"/>
    </source>
</evidence>
<dbReference type="GO" id="GO:0001682">
    <property type="term" value="P:tRNA 5'-leader removal"/>
    <property type="evidence" value="ECO:0007669"/>
    <property type="project" value="InterPro"/>
</dbReference>
<dbReference type="HAMAP" id="MF_00754">
    <property type="entry name" value="RNase_P_1"/>
    <property type="match status" value="1"/>
</dbReference>
<dbReference type="SUPFAM" id="SSF101744">
    <property type="entry name" value="Rof/RNase P subunit-like"/>
    <property type="match status" value="1"/>
</dbReference>
<dbReference type="GeneID" id="28896250"/>
<dbReference type="EMBL" id="KV407459">
    <property type="protein sequence ID" value="KZF22106.1"/>
    <property type="molecule type" value="Genomic_DNA"/>
</dbReference>
<evidence type="ECO:0000256" key="3">
    <source>
        <dbReference type="ARBA" id="ARBA00022490"/>
    </source>
</evidence>
<dbReference type="InterPro" id="IPR023538">
    <property type="entry name" value="RNP1"/>
</dbReference>
<dbReference type="OMA" id="IPKSECV"/>
<accession>A0A165GEZ6</accession>
<organism evidence="10 11">
    <name type="scientific">Xylona heveae (strain CBS 132557 / TC161)</name>
    <dbReference type="NCBI Taxonomy" id="1328760"/>
    <lineage>
        <taxon>Eukaryota</taxon>
        <taxon>Fungi</taxon>
        <taxon>Dikarya</taxon>
        <taxon>Ascomycota</taxon>
        <taxon>Pezizomycotina</taxon>
        <taxon>Xylonomycetes</taxon>
        <taxon>Xylonales</taxon>
        <taxon>Xylonaceae</taxon>
        <taxon>Xylona</taxon>
    </lineage>
</organism>
<evidence type="ECO:0000256" key="1">
    <source>
        <dbReference type="ARBA" id="ARBA00004123"/>
    </source>
</evidence>
<feature type="region of interest" description="Disordered" evidence="9">
    <location>
        <begin position="196"/>
        <end position="227"/>
    </location>
</feature>
<keyword evidence="3" id="KW-0963">Cytoplasm</keyword>
<dbReference type="GO" id="GO:0006364">
    <property type="term" value="P:rRNA processing"/>
    <property type="evidence" value="ECO:0007669"/>
    <property type="project" value="TreeGrafter"/>
</dbReference>
<reference evidence="10 11" key="1">
    <citation type="journal article" date="2016" name="Fungal Biol.">
        <title>The genome of Xylona heveae provides a window into fungal endophytism.</title>
        <authorList>
            <person name="Gazis R."/>
            <person name="Kuo A."/>
            <person name="Riley R."/>
            <person name="LaButti K."/>
            <person name="Lipzen A."/>
            <person name="Lin J."/>
            <person name="Amirebrahimi M."/>
            <person name="Hesse C.N."/>
            <person name="Spatafora J.W."/>
            <person name="Henrissat B."/>
            <person name="Hainaut M."/>
            <person name="Grigoriev I.V."/>
            <person name="Hibbett D.S."/>
        </authorList>
    </citation>
    <scope>NUCLEOTIDE SEQUENCE [LARGE SCALE GENOMIC DNA]</scope>
    <source>
        <strain evidence="10 11">TC161</strain>
    </source>
</reference>
<evidence type="ECO:0000313" key="10">
    <source>
        <dbReference type="EMBL" id="KZF22106.1"/>
    </source>
</evidence>
<dbReference type="GO" id="GO:0030677">
    <property type="term" value="C:ribonuclease P complex"/>
    <property type="evidence" value="ECO:0007669"/>
    <property type="project" value="InterPro"/>
</dbReference>
<dbReference type="InParanoid" id="A0A165GEZ6"/>
<keyword evidence="6" id="KW-0255">Endonuclease</keyword>
<keyword evidence="4 8" id="KW-0819">tRNA processing</keyword>
<dbReference type="Proteomes" id="UP000076632">
    <property type="component" value="Unassembled WGS sequence"/>
</dbReference>
<dbReference type="PANTHER" id="PTHR13348">
    <property type="entry name" value="RIBONUCLEASE P SUBUNIT P29"/>
    <property type="match status" value="1"/>
</dbReference>
<name>A0A165GEZ6_XYLHT</name>
<dbReference type="RefSeq" id="XP_018187661.1">
    <property type="nucleotide sequence ID" value="XM_018331113.1"/>
</dbReference>
<dbReference type="InterPro" id="IPR002730">
    <property type="entry name" value="Rpp29/RNP1"/>
</dbReference>
<evidence type="ECO:0000256" key="2">
    <source>
        <dbReference type="ARBA" id="ARBA00006181"/>
    </source>
</evidence>
<dbReference type="GO" id="GO:0004519">
    <property type="term" value="F:endonuclease activity"/>
    <property type="evidence" value="ECO:0007669"/>
    <property type="project" value="UniProtKB-KW"/>
</dbReference>
<comment type="similarity">
    <text evidence="2">Belongs to the eukaryotic/archaeal RNase P protein component 1 family.</text>
</comment>
<evidence type="ECO:0000256" key="8">
    <source>
        <dbReference type="PIRNR" id="PIRNR027081"/>
    </source>
</evidence>
<dbReference type="SMART" id="SM00538">
    <property type="entry name" value="POP4"/>
    <property type="match status" value="1"/>
</dbReference>
<comment type="subcellular location">
    <subcellularLocation>
        <location evidence="1">Nucleus</location>
    </subcellularLocation>
</comment>
<keyword evidence="5" id="KW-0540">Nuclease</keyword>
<dbReference type="GO" id="GO:0033204">
    <property type="term" value="F:ribonuclease P RNA binding"/>
    <property type="evidence" value="ECO:0007669"/>
    <property type="project" value="InterPro"/>
</dbReference>
<dbReference type="GO" id="GO:0005634">
    <property type="term" value="C:nucleus"/>
    <property type="evidence" value="ECO:0007669"/>
    <property type="project" value="UniProtKB-SubCell"/>
</dbReference>
<dbReference type="Pfam" id="PF01868">
    <property type="entry name" value="RNase_P-MRP_p29"/>
    <property type="match status" value="1"/>
</dbReference>
<dbReference type="GO" id="GO:0016787">
    <property type="term" value="F:hydrolase activity"/>
    <property type="evidence" value="ECO:0007669"/>
    <property type="project" value="UniProtKB-KW"/>
</dbReference>
<keyword evidence="7" id="KW-0378">Hydrolase</keyword>
<dbReference type="GO" id="GO:0000172">
    <property type="term" value="C:ribonuclease MRP complex"/>
    <property type="evidence" value="ECO:0007669"/>
    <property type="project" value="InterPro"/>
</dbReference>
<evidence type="ECO:0000256" key="6">
    <source>
        <dbReference type="ARBA" id="ARBA00022759"/>
    </source>
</evidence>
<dbReference type="FunCoup" id="A0A165GEZ6">
    <property type="interactions" value="219"/>
</dbReference>